<dbReference type="Proteomes" id="UP001306592">
    <property type="component" value="Unassembled WGS sequence"/>
</dbReference>
<evidence type="ECO:0000313" key="3">
    <source>
        <dbReference type="Proteomes" id="UP001306592"/>
    </source>
</evidence>
<gene>
    <name evidence="2" type="ORF">V8N49_22890</name>
</gene>
<sequence>MSMNAPDAAERRGVLSGRRAASESGGDSRLPVLRHAMETRRPGTGQGRDAARLCAQHDRVVSRRDRRPGCYAFFQAVKNEEE</sequence>
<organism evidence="2 3">
    <name type="scientific">Erwinia aphidicola</name>
    <dbReference type="NCBI Taxonomy" id="68334"/>
    <lineage>
        <taxon>Bacteria</taxon>
        <taxon>Pseudomonadati</taxon>
        <taxon>Pseudomonadota</taxon>
        <taxon>Gammaproteobacteria</taxon>
        <taxon>Enterobacterales</taxon>
        <taxon>Erwiniaceae</taxon>
        <taxon>Erwinia</taxon>
    </lineage>
</organism>
<protein>
    <submittedName>
        <fullName evidence="2">Uncharacterized protein</fullName>
    </submittedName>
</protein>
<comment type="caution">
    <text evidence="2">The sequence shown here is derived from an EMBL/GenBank/DDBJ whole genome shotgun (WGS) entry which is preliminary data.</text>
</comment>
<proteinExistence type="predicted"/>
<dbReference type="EMBL" id="JBANEI010000030">
    <property type="protein sequence ID" value="MEI2684470.1"/>
    <property type="molecule type" value="Genomic_DNA"/>
</dbReference>
<feature type="region of interest" description="Disordered" evidence="1">
    <location>
        <begin position="1"/>
        <end position="34"/>
    </location>
</feature>
<evidence type="ECO:0000256" key="1">
    <source>
        <dbReference type="SAM" id="MobiDB-lite"/>
    </source>
</evidence>
<accession>A0ABU8DLV3</accession>
<reference evidence="2 3" key="1">
    <citation type="submission" date="2024-02" db="EMBL/GenBank/DDBJ databases">
        <title>First report Erwinia aphidicola in onion in Chile.</title>
        <authorList>
            <person name="Valenzuela M."/>
            <person name="Pena M."/>
            <person name="Dutta B."/>
        </authorList>
    </citation>
    <scope>NUCLEOTIDE SEQUENCE [LARGE SCALE GENOMIC DNA]</scope>
    <source>
        <strain evidence="2 3">QCJ3A</strain>
    </source>
</reference>
<dbReference type="RefSeq" id="WP_336204148.1">
    <property type="nucleotide sequence ID" value="NZ_JBANEI010000030.1"/>
</dbReference>
<evidence type="ECO:0000313" key="2">
    <source>
        <dbReference type="EMBL" id="MEI2684470.1"/>
    </source>
</evidence>
<keyword evidence="3" id="KW-1185">Reference proteome</keyword>
<name>A0ABU8DLV3_ERWAP</name>